<dbReference type="Pfam" id="PF15740">
    <property type="entry name" value="PPP1R26_N"/>
    <property type="match status" value="1"/>
</dbReference>
<evidence type="ECO:0000313" key="4">
    <source>
        <dbReference type="RefSeq" id="XP_008576747.1"/>
    </source>
</evidence>
<dbReference type="PANTHER" id="PTHR15724:SF0">
    <property type="entry name" value="PROTEIN PHOSPHATASE 1 REGULATORY SUBUNIT 26"/>
    <property type="match status" value="1"/>
</dbReference>
<evidence type="ECO:0000259" key="2">
    <source>
        <dbReference type="Pfam" id="PF15740"/>
    </source>
</evidence>
<accession>A0ABM0R806</accession>
<dbReference type="Proteomes" id="UP000694923">
    <property type="component" value="Unplaced"/>
</dbReference>
<dbReference type="RefSeq" id="XP_008576747.1">
    <property type="nucleotide sequence ID" value="XM_008578525.1"/>
</dbReference>
<dbReference type="InterPro" id="IPR026130">
    <property type="entry name" value="PPP1R26"/>
</dbReference>
<dbReference type="GeneID" id="103595188"/>
<feature type="compositionally biased region" description="Basic residues" evidence="1">
    <location>
        <begin position="323"/>
        <end position="336"/>
    </location>
</feature>
<feature type="domain" description="Protein phosphatase 1 regulatory subunit 26 N-terminal" evidence="2">
    <location>
        <begin position="1"/>
        <end position="831"/>
    </location>
</feature>
<dbReference type="PANTHER" id="PTHR15724">
    <property type="entry name" value="PROTEIN PHOSPHATASE 1 REGULATORY SUBUNIT 26"/>
    <property type="match status" value="1"/>
</dbReference>
<protein>
    <submittedName>
        <fullName evidence="4">Protein phosphatase 1 regulatory subunit 26</fullName>
    </submittedName>
</protein>
<organism evidence="3 4">
    <name type="scientific">Galeopterus variegatus</name>
    <name type="common">Malayan flying lemur</name>
    <name type="synonym">Cynocephalus variegatus</name>
    <dbReference type="NCBI Taxonomy" id="482537"/>
    <lineage>
        <taxon>Eukaryota</taxon>
        <taxon>Metazoa</taxon>
        <taxon>Chordata</taxon>
        <taxon>Craniata</taxon>
        <taxon>Vertebrata</taxon>
        <taxon>Euteleostomi</taxon>
        <taxon>Mammalia</taxon>
        <taxon>Eutheria</taxon>
        <taxon>Euarchontoglires</taxon>
        <taxon>Dermoptera</taxon>
        <taxon>Cynocephalidae</taxon>
        <taxon>Galeopterus</taxon>
    </lineage>
</organism>
<feature type="region of interest" description="Disordered" evidence="1">
    <location>
        <begin position="829"/>
        <end position="1024"/>
    </location>
</feature>
<feature type="compositionally biased region" description="Basic and acidic residues" evidence="1">
    <location>
        <begin position="645"/>
        <end position="664"/>
    </location>
</feature>
<feature type="region of interest" description="Disordered" evidence="1">
    <location>
        <begin position="107"/>
        <end position="126"/>
    </location>
</feature>
<keyword evidence="3" id="KW-1185">Reference proteome</keyword>
<feature type="region of interest" description="Disordered" evidence="1">
    <location>
        <begin position="1169"/>
        <end position="1219"/>
    </location>
</feature>
<feature type="compositionally biased region" description="Gly residues" evidence="1">
    <location>
        <begin position="838"/>
        <end position="849"/>
    </location>
</feature>
<feature type="region of interest" description="Disordered" evidence="1">
    <location>
        <begin position="143"/>
        <end position="272"/>
    </location>
</feature>
<evidence type="ECO:0000256" key="1">
    <source>
        <dbReference type="SAM" id="MobiDB-lite"/>
    </source>
</evidence>
<name>A0ABM0R806_GALVR</name>
<dbReference type="InterPro" id="IPR031474">
    <property type="entry name" value="PPP1R26_N"/>
</dbReference>
<gene>
    <name evidence="4" type="primary">PPP1R26</name>
</gene>
<feature type="compositionally biased region" description="Polar residues" evidence="1">
    <location>
        <begin position="1190"/>
        <end position="1201"/>
    </location>
</feature>
<feature type="region of interest" description="Disordered" evidence="1">
    <location>
        <begin position="488"/>
        <end position="515"/>
    </location>
</feature>
<feature type="region of interest" description="Disordered" evidence="1">
    <location>
        <begin position="737"/>
        <end position="814"/>
    </location>
</feature>
<feature type="compositionally biased region" description="Basic and acidic residues" evidence="1">
    <location>
        <begin position="226"/>
        <end position="255"/>
    </location>
</feature>
<feature type="compositionally biased region" description="Basic and acidic residues" evidence="1">
    <location>
        <begin position="426"/>
        <end position="438"/>
    </location>
</feature>
<feature type="region of interest" description="Disordered" evidence="1">
    <location>
        <begin position="286"/>
        <end position="450"/>
    </location>
</feature>
<feature type="compositionally biased region" description="Polar residues" evidence="1">
    <location>
        <begin position="256"/>
        <end position="265"/>
    </location>
</feature>
<feature type="region of interest" description="Disordered" evidence="1">
    <location>
        <begin position="534"/>
        <end position="673"/>
    </location>
</feature>
<reference evidence="4" key="1">
    <citation type="submission" date="2025-08" db="UniProtKB">
        <authorList>
            <consortium name="RefSeq"/>
        </authorList>
    </citation>
    <scope>IDENTIFICATION</scope>
</reference>
<feature type="compositionally biased region" description="Basic and acidic residues" evidence="1">
    <location>
        <begin position="757"/>
        <end position="768"/>
    </location>
</feature>
<sequence length="1219" mass="129678">MFLMNAPPVVALQSKWEAFGPPGSFRFPGCFSESNEGVERASVSAKVQMIISTLQRDEVALGMSNVRTAQRSQKAERCHDARLPASPTVHKEQPAFAACGLTAEFDPPGQEEATNFGPLVLDSDSDDSVDRDIEEAIQEYLKAKSGAGQAVSRGAPPGRAQPSGATGGVSRCKPEPVHSSTPAALCPPRLALGSGSVPGSHKGASEDRGSASPVSVSSDDSFEQSIRAEIEQFLNEKRQHETQKCDGSEDKHPDPQENSAKSTFRSNKEPTARDLMGACKEFVFRKPPRLAKVNAQPRSLRSKVGTEAAAPCHPAETAQSKGGTKRGAGKRGKRVRTAALVPEAPDSSSDDGIEEAIQLYQLEKTRKEASGDPPQSAQLREKGPEPPPHSTSTTTKSALPETHRKTPSKRKQVATRATDPSLGGLDSDHPSKLPKETKASPPGNTAARGECVEWSSCRADTSAELMCAEAILDISKTILPAPVQGSDRALSASPLFSPNVPSRSGDSSSVDSDDSIEQEIRTFLALKAQSGSLLAKAEGYPQSTQDPLAPNGPNTPKAPLSKTPDMSLSWKRKRRGGVSTVRPSTPKQAREVVRESAQGSSHEGQVPPCQGGASEAPGREGEARGQPLPPRIVGLGDTQVSPGHSKVDEARSVDGKESSEDKSSSLDSDEDLDTAIKDLLRSKRRLRKRGWDPRAACKKKVRFSTTETRFLDKLGSFQRHWKDRSPHVLKSCLSKSRRASRESLVGKPPSIFSSITERTKLDSTRNEDAAPAFQLRRRAEGNLFSSEMGARDQQRSAPSPGSLSDDSSSVDSNDSIELEIRKFLAEKAKESVGSSEIQGGGTTALGSGGPARPEVLCRKEPAPQPGMCTRSQRARGAPLPAEGLKGAERAGTQSAASLFIQGRKGTARREPTAGLPSALARCELAPRSTSGNVPTKGSPLAPRSTSGNVPAKGSPVSRRNVYGHKDQNQRGAKPATPESAFSQLSSCARAGTEAGGTGGTFHMTYGSPHLPTPSLGAERDGRTQADRALPWSDFAHQSRLPSLWALNSDGRDLAWRGSLGSEREKGAEGQARGPPSLPFAGFSPLLSTQLFHFGKSVSWGGKPASLFSPHLGLPLQGPAFSAFRETQAGPSPVFGSPHLLMKKEGGHWPSRKAQAGLSLHDRRNSGSEENLLDLRYRGRAMDRDDPDQETLGSDASEFSDTSVEDGGGRSVVKGKAVQL</sequence>
<feature type="compositionally biased region" description="Low complexity" evidence="1">
    <location>
        <begin position="210"/>
        <end position="219"/>
    </location>
</feature>
<proteinExistence type="predicted"/>
<feature type="compositionally biased region" description="Basic and acidic residues" evidence="1">
    <location>
        <begin position="1169"/>
        <end position="1183"/>
    </location>
</feature>
<evidence type="ECO:0000313" key="3">
    <source>
        <dbReference type="Proteomes" id="UP000694923"/>
    </source>
</evidence>
<feature type="compositionally biased region" description="Low complexity" evidence="1">
    <location>
        <begin position="796"/>
        <end position="814"/>
    </location>
</feature>